<reference evidence="1" key="1">
    <citation type="journal article" date="2023" name="DNA Res.">
        <title>Chromosome-level genome assembly of Phrynocephalus forsythii using third-generation DNA sequencing and Hi-C analysis.</title>
        <authorList>
            <person name="Qi Y."/>
            <person name="Zhao W."/>
            <person name="Zhao Y."/>
            <person name="Niu C."/>
            <person name="Cao S."/>
            <person name="Zhang Y."/>
        </authorList>
    </citation>
    <scope>NUCLEOTIDE SEQUENCE</scope>
    <source>
        <tissue evidence="1">Muscle</tissue>
    </source>
</reference>
<dbReference type="Gene3D" id="1.10.287.3160">
    <property type="match status" value="1"/>
</dbReference>
<dbReference type="Proteomes" id="UP001142489">
    <property type="component" value="Unassembled WGS sequence"/>
</dbReference>
<evidence type="ECO:0000313" key="2">
    <source>
        <dbReference type="Proteomes" id="UP001142489"/>
    </source>
</evidence>
<proteinExistence type="predicted"/>
<dbReference type="OrthoDB" id="9050411at2759"/>
<evidence type="ECO:0000313" key="1">
    <source>
        <dbReference type="EMBL" id="KAJ7335335.1"/>
    </source>
</evidence>
<comment type="caution">
    <text evidence="1">The sequence shown here is derived from an EMBL/GenBank/DDBJ whole genome shotgun (WGS) entry which is preliminary data.</text>
</comment>
<protein>
    <submittedName>
        <fullName evidence="1">Uncharacterized protein</fullName>
    </submittedName>
</protein>
<sequence>MPSLFEQLPDDAKAKLTSYHKEILSLLDYQAITATHMADAAARQLANAVFLRRHAWLRTATITDDVRN</sequence>
<name>A0A9Q0XYT4_9SAUR</name>
<keyword evidence="2" id="KW-1185">Reference proteome</keyword>
<organism evidence="1 2">
    <name type="scientific">Phrynocephalus forsythii</name>
    <dbReference type="NCBI Taxonomy" id="171643"/>
    <lineage>
        <taxon>Eukaryota</taxon>
        <taxon>Metazoa</taxon>
        <taxon>Chordata</taxon>
        <taxon>Craniata</taxon>
        <taxon>Vertebrata</taxon>
        <taxon>Euteleostomi</taxon>
        <taxon>Lepidosauria</taxon>
        <taxon>Squamata</taxon>
        <taxon>Bifurcata</taxon>
        <taxon>Unidentata</taxon>
        <taxon>Episquamata</taxon>
        <taxon>Toxicofera</taxon>
        <taxon>Iguania</taxon>
        <taxon>Acrodonta</taxon>
        <taxon>Agamidae</taxon>
        <taxon>Agaminae</taxon>
        <taxon>Phrynocephalus</taxon>
    </lineage>
</organism>
<accession>A0A9Q0XYT4</accession>
<dbReference type="AlphaFoldDB" id="A0A9Q0XYT4"/>
<dbReference type="EMBL" id="JAPFRF010000004">
    <property type="protein sequence ID" value="KAJ7335335.1"/>
    <property type="molecule type" value="Genomic_DNA"/>
</dbReference>
<gene>
    <name evidence="1" type="ORF">JRQ81_013276</name>
</gene>